<feature type="transmembrane region" description="Helical" evidence="6">
    <location>
        <begin position="77"/>
        <end position="94"/>
    </location>
</feature>
<dbReference type="RefSeq" id="WP_159155480.1">
    <property type="nucleotide sequence ID" value="NZ_CP013210.1"/>
</dbReference>
<dbReference type="SUPFAM" id="SSF103481">
    <property type="entry name" value="Multidrug resistance efflux transporter EmrE"/>
    <property type="match status" value="2"/>
</dbReference>
<reference evidence="8" key="1">
    <citation type="submission" date="2020-06" db="EMBL/GenBank/DDBJ databases">
        <authorList>
            <person name="Dong N."/>
        </authorList>
    </citation>
    <scope>NUCLEOTIDE SEQUENCE</scope>
    <source>
        <strain evidence="8">R655-4</strain>
    </source>
</reference>
<feature type="transmembrane region" description="Helical" evidence="6">
    <location>
        <begin position="160"/>
        <end position="179"/>
    </location>
</feature>
<gene>
    <name evidence="8" type="ORF">HX001_15240</name>
</gene>
<dbReference type="AlphaFoldDB" id="A0AAJ1QH44"/>
<dbReference type="Proteomes" id="UP001170959">
    <property type="component" value="Unassembled WGS sequence"/>
</dbReference>
<feature type="transmembrane region" description="Helical" evidence="6">
    <location>
        <begin position="295"/>
        <end position="315"/>
    </location>
</feature>
<dbReference type="PANTHER" id="PTHR42920:SF5">
    <property type="entry name" value="EAMA DOMAIN-CONTAINING PROTEIN"/>
    <property type="match status" value="1"/>
</dbReference>
<reference evidence="8" key="2">
    <citation type="journal article" date="2022" name="Sci. Total Environ.">
        <title>Prevalence, transmission, and molecular epidemiology of tet(X)-positive bacteria among humans, animals, and environmental niches in China: An epidemiological, and genomic-based study.</title>
        <authorList>
            <person name="Dong N."/>
            <person name="Zeng Y."/>
            <person name="Cai C."/>
            <person name="Sun C."/>
            <person name="Lu J."/>
            <person name="Liu C."/>
            <person name="Zhou H."/>
            <person name="Sun Q."/>
            <person name="Shu L."/>
            <person name="Wang H."/>
            <person name="Wang Y."/>
            <person name="Wang S."/>
            <person name="Wu C."/>
            <person name="Chan E.W."/>
            <person name="Chen G."/>
            <person name="Shen Z."/>
            <person name="Chen S."/>
            <person name="Zhang R."/>
        </authorList>
    </citation>
    <scope>NUCLEOTIDE SEQUENCE</scope>
    <source>
        <strain evidence="8">R655-4</strain>
    </source>
</reference>
<feature type="transmembrane region" description="Helical" evidence="6">
    <location>
        <begin position="234"/>
        <end position="257"/>
    </location>
</feature>
<organism evidence="8 9">
    <name type="scientific">Empedobacter brevis</name>
    <dbReference type="NCBI Taxonomy" id="247"/>
    <lineage>
        <taxon>Bacteria</taxon>
        <taxon>Pseudomonadati</taxon>
        <taxon>Bacteroidota</taxon>
        <taxon>Flavobacteriia</taxon>
        <taxon>Flavobacteriales</taxon>
        <taxon>Weeksellaceae</taxon>
        <taxon>Empedobacter</taxon>
    </lineage>
</organism>
<feature type="transmembrane region" description="Helical" evidence="6">
    <location>
        <begin position="191"/>
        <end position="214"/>
    </location>
</feature>
<name>A0AAJ1QH44_9FLAO</name>
<evidence type="ECO:0000256" key="3">
    <source>
        <dbReference type="ARBA" id="ARBA00022692"/>
    </source>
</evidence>
<keyword evidence="2" id="KW-1003">Cell membrane</keyword>
<evidence type="ECO:0000256" key="4">
    <source>
        <dbReference type="ARBA" id="ARBA00022989"/>
    </source>
</evidence>
<dbReference type="PANTHER" id="PTHR42920">
    <property type="entry name" value="OS03G0707200 PROTEIN-RELATED"/>
    <property type="match status" value="1"/>
</dbReference>
<dbReference type="Pfam" id="PF00892">
    <property type="entry name" value="EamA"/>
    <property type="match status" value="2"/>
</dbReference>
<comment type="caution">
    <text evidence="8">The sequence shown here is derived from an EMBL/GenBank/DDBJ whole genome shotgun (WGS) entry which is preliminary data.</text>
</comment>
<evidence type="ECO:0000313" key="8">
    <source>
        <dbReference type="EMBL" id="MDM1073842.1"/>
    </source>
</evidence>
<proteinExistence type="predicted"/>
<feature type="transmembrane region" description="Helical" evidence="6">
    <location>
        <begin position="100"/>
        <end position="119"/>
    </location>
</feature>
<dbReference type="GO" id="GO:0005886">
    <property type="term" value="C:plasma membrane"/>
    <property type="evidence" value="ECO:0007669"/>
    <property type="project" value="UniProtKB-SubCell"/>
</dbReference>
<protein>
    <submittedName>
        <fullName evidence="8">EamA family transporter</fullName>
    </submittedName>
</protein>
<keyword evidence="5 6" id="KW-0472">Membrane</keyword>
<sequence length="319" mass="35094">MENKNLLKGVLFVAMGSSFYGMLATFVKVAYDQGYTTAEVTASQFVLGIIILGIINLIMSKKNKNTPAVKSKDKKRLMLAGTSLGFTSLFYYLAVQYINVSIAIVLLMQTVWLSILVESVLSKKIPSAKKLVAMLLVLAGTVLATNLINQEIELNPKGLFWGFLAACSFTTTMFTSNRVATYLPPYKKSIYMLFGGGIIVALFVFFSQLGPYYFSGLMDLYRNFSDDVTSIHPLNLEIFFTWGLFLSLFGTVLPPILLNKGFPNTGLGLGSIVSSIELPVSVTMAFIVLQEQVLAIQWTGIAIIIFAIVISNLNFKKNS</sequence>
<dbReference type="EMBL" id="JACAGJ010000009">
    <property type="protein sequence ID" value="MDM1073842.1"/>
    <property type="molecule type" value="Genomic_DNA"/>
</dbReference>
<evidence type="ECO:0000256" key="6">
    <source>
        <dbReference type="SAM" id="Phobius"/>
    </source>
</evidence>
<feature type="domain" description="EamA" evidence="7">
    <location>
        <begin position="8"/>
        <end position="144"/>
    </location>
</feature>
<accession>A0AAJ1QH44</accession>
<evidence type="ECO:0000256" key="1">
    <source>
        <dbReference type="ARBA" id="ARBA00004651"/>
    </source>
</evidence>
<comment type="subcellular location">
    <subcellularLocation>
        <location evidence="1">Cell membrane</location>
        <topology evidence="1">Multi-pass membrane protein</topology>
    </subcellularLocation>
</comment>
<dbReference type="InterPro" id="IPR051258">
    <property type="entry name" value="Diverse_Substrate_Transporter"/>
</dbReference>
<evidence type="ECO:0000256" key="2">
    <source>
        <dbReference type="ARBA" id="ARBA00022475"/>
    </source>
</evidence>
<evidence type="ECO:0000313" key="9">
    <source>
        <dbReference type="Proteomes" id="UP001170959"/>
    </source>
</evidence>
<feature type="transmembrane region" description="Helical" evidence="6">
    <location>
        <begin position="9"/>
        <end position="31"/>
    </location>
</feature>
<dbReference type="InterPro" id="IPR000620">
    <property type="entry name" value="EamA_dom"/>
</dbReference>
<evidence type="ECO:0000256" key="5">
    <source>
        <dbReference type="ARBA" id="ARBA00023136"/>
    </source>
</evidence>
<keyword evidence="3 6" id="KW-0812">Transmembrane</keyword>
<feature type="transmembrane region" description="Helical" evidence="6">
    <location>
        <begin position="131"/>
        <end position="148"/>
    </location>
</feature>
<feature type="transmembrane region" description="Helical" evidence="6">
    <location>
        <begin position="269"/>
        <end position="289"/>
    </location>
</feature>
<feature type="transmembrane region" description="Helical" evidence="6">
    <location>
        <begin position="37"/>
        <end position="57"/>
    </location>
</feature>
<dbReference type="InterPro" id="IPR037185">
    <property type="entry name" value="EmrE-like"/>
</dbReference>
<keyword evidence="4 6" id="KW-1133">Transmembrane helix</keyword>
<feature type="domain" description="EamA" evidence="7">
    <location>
        <begin position="157"/>
        <end position="312"/>
    </location>
</feature>
<evidence type="ECO:0000259" key="7">
    <source>
        <dbReference type="Pfam" id="PF00892"/>
    </source>
</evidence>